<dbReference type="InterPro" id="IPR036188">
    <property type="entry name" value="FAD/NAD-bd_sf"/>
</dbReference>
<feature type="domain" description="FAD-binding" evidence="4">
    <location>
        <begin position="2"/>
        <end position="312"/>
    </location>
</feature>
<evidence type="ECO:0000256" key="3">
    <source>
        <dbReference type="SAM" id="MobiDB-lite"/>
    </source>
</evidence>
<gene>
    <name evidence="5" type="ORF">DFR68_102245</name>
</gene>
<organism evidence="5 6">
    <name type="scientific">Nocardia mexicana</name>
    <dbReference type="NCBI Taxonomy" id="279262"/>
    <lineage>
        <taxon>Bacteria</taxon>
        <taxon>Bacillati</taxon>
        <taxon>Actinomycetota</taxon>
        <taxon>Actinomycetes</taxon>
        <taxon>Mycobacteriales</taxon>
        <taxon>Nocardiaceae</taxon>
        <taxon>Nocardia</taxon>
    </lineage>
</organism>
<evidence type="ECO:0000256" key="1">
    <source>
        <dbReference type="ARBA" id="ARBA00023002"/>
    </source>
</evidence>
<protein>
    <submittedName>
        <fullName evidence="5">2-polyprenyl-6-methoxyphenol hydroxylase-like FAD-dependent oxidoreductase</fullName>
    </submittedName>
</protein>
<feature type="region of interest" description="Disordered" evidence="3">
    <location>
        <begin position="333"/>
        <end position="360"/>
    </location>
</feature>
<dbReference type="EMBL" id="QQAZ01000002">
    <property type="protein sequence ID" value="RDI54121.1"/>
    <property type="molecule type" value="Genomic_DNA"/>
</dbReference>
<evidence type="ECO:0000313" key="6">
    <source>
        <dbReference type="Proteomes" id="UP000255355"/>
    </source>
</evidence>
<keyword evidence="1" id="KW-0560">Oxidoreductase</keyword>
<dbReference type="Proteomes" id="UP000255355">
    <property type="component" value="Unassembled WGS sequence"/>
</dbReference>
<evidence type="ECO:0000259" key="4">
    <source>
        <dbReference type="Pfam" id="PF01494"/>
    </source>
</evidence>
<reference evidence="5 6" key="1">
    <citation type="submission" date="2018-07" db="EMBL/GenBank/DDBJ databases">
        <title>Genomic Encyclopedia of Type Strains, Phase IV (KMG-IV): sequencing the most valuable type-strain genomes for metagenomic binning, comparative biology and taxonomic classification.</title>
        <authorList>
            <person name="Goeker M."/>
        </authorList>
    </citation>
    <scope>NUCLEOTIDE SEQUENCE [LARGE SCALE GENOMIC DNA]</scope>
    <source>
        <strain evidence="5 6">DSM 44952</strain>
    </source>
</reference>
<dbReference type="Pfam" id="PF01494">
    <property type="entry name" value="FAD_binding_3"/>
    <property type="match status" value="1"/>
</dbReference>
<name>A0A370HCA3_9NOCA</name>
<dbReference type="InterPro" id="IPR050493">
    <property type="entry name" value="FAD-dep_Monooxygenase_BioMet"/>
</dbReference>
<feature type="compositionally biased region" description="Acidic residues" evidence="3">
    <location>
        <begin position="350"/>
        <end position="360"/>
    </location>
</feature>
<dbReference type="PANTHER" id="PTHR13789">
    <property type="entry name" value="MONOOXYGENASE"/>
    <property type="match status" value="1"/>
</dbReference>
<keyword evidence="6" id="KW-1185">Reference proteome</keyword>
<dbReference type="Gene3D" id="3.50.50.60">
    <property type="entry name" value="FAD/NAD(P)-binding domain"/>
    <property type="match status" value="1"/>
</dbReference>
<dbReference type="GO" id="GO:0071949">
    <property type="term" value="F:FAD binding"/>
    <property type="evidence" value="ECO:0007669"/>
    <property type="project" value="InterPro"/>
</dbReference>
<sequence>MVTILGGGIAGTVLGGALAHREHPVTVYERQPAPGAGAFMVLDGYAQQALTELGVPTEPLEAVSHPMPGGFGFHYLPAGRNAAPSRGHRLYPRGDLMRVLTEFAASAGTDIRYGHTATDIDTDTGTLWGTDGVLAADELIIAADGIDSLARARLEPARTAAYAGQVVIYGTTTRPVPLNDDPTVMHFHGTLGDGPLPVASFGHLRTDNTAYWFTRVTRDPISVDDIGAHPVDAWADTIHAADPSAAGLIGALLEATDTVHVANCRNVPLHNARRPAGRVLLCGDADHAVSPAAARGAREAIEDALALTTALTTGTSPAEAMAARRIELTAEREKQARIYATAMPQPTERSDDDEEPDGTE</sequence>
<dbReference type="RefSeq" id="WP_068015666.1">
    <property type="nucleotide sequence ID" value="NZ_QQAZ01000002.1"/>
</dbReference>
<proteinExistence type="predicted"/>
<keyword evidence="2" id="KW-0503">Monooxygenase</keyword>
<dbReference type="PANTHER" id="PTHR13789:SF309">
    <property type="entry name" value="PUTATIVE (AFU_ORTHOLOGUE AFUA_6G14510)-RELATED"/>
    <property type="match status" value="1"/>
</dbReference>
<dbReference type="Gene3D" id="3.30.9.10">
    <property type="entry name" value="D-Amino Acid Oxidase, subunit A, domain 2"/>
    <property type="match status" value="1"/>
</dbReference>
<dbReference type="GO" id="GO:0004497">
    <property type="term" value="F:monooxygenase activity"/>
    <property type="evidence" value="ECO:0007669"/>
    <property type="project" value="UniProtKB-KW"/>
</dbReference>
<dbReference type="SUPFAM" id="SSF51905">
    <property type="entry name" value="FAD/NAD(P)-binding domain"/>
    <property type="match status" value="1"/>
</dbReference>
<comment type="caution">
    <text evidence="5">The sequence shown here is derived from an EMBL/GenBank/DDBJ whole genome shotgun (WGS) entry which is preliminary data.</text>
</comment>
<evidence type="ECO:0000313" key="5">
    <source>
        <dbReference type="EMBL" id="RDI54121.1"/>
    </source>
</evidence>
<evidence type="ECO:0000256" key="2">
    <source>
        <dbReference type="ARBA" id="ARBA00023033"/>
    </source>
</evidence>
<dbReference type="STRING" id="1210089.GCA_001613165_01550"/>
<dbReference type="InterPro" id="IPR002938">
    <property type="entry name" value="FAD-bd"/>
</dbReference>
<dbReference type="PRINTS" id="PR00420">
    <property type="entry name" value="RNGMNOXGNASE"/>
</dbReference>
<dbReference type="AlphaFoldDB" id="A0A370HCA3"/>
<dbReference type="OrthoDB" id="4529762at2"/>
<accession>A0A370HCA3</accession>